<dbReference type="PANTHER" id="PTHR31889:SF2">
    <property type="entry name" value="FUCOSYLTRANSFERASE 3"/>
    <property type="match status" value="1"/>
</dbReference>
<dbReference type="GO" id="GO:0071555">
    <property type="term" value="P:cell wall organization"/>
    <property type="evidence" value="ECO:0007669"/>
    <property type="project" value="UniProtKB-KW"/>
</dbReference>
<reference evidence="9" key="1">
    <citation type="submission" date="2022-05" db="EMBL/GenBank/DDBJ databases">
        <title>The Musa troglodytarum L. genome provides insights into the mechanism of non-climacteric behaviour and enrichment of carotenoids.</title>
        <authorList>
            <person name="Wang J."/>
        </authorList>
    </citation>
    <scope>NUCLEOTIDE SEQUENCE</scope>
    <source>
        <tissue evidence="9">Leaf</tissue>
    </source>
</reference>
<organism evidence="9 10">
    <name type="scientific">Musa troglodytarum</name>
    <name type="common">fe'i banana</name>
    <dbReference type="NCBI Taxonomy" id="320322"/>
    <lineage>
        <taxon>Eukaryota</taxon>
        <taxon>Viridiplantae</taxon>
        <taxon>Streptophyta</taxon>
        <taxon>Embryophyta</taxon>
        <taxon>Tracheophyta</taxon>
        <taxon>Spermatophyta</taxon>
        <taxon>Magnoliopsida</taxon>
        <taxon>Liliopsida</taxon>
        <taxon>Zingiberales</taxon>
        <taxon>Musaceae</taxon>
        <taxon>Musa</taxon>
    </lineage>
</organism>
<evidence type="ECO:0000313" key="9">
    <source>
        <dbReference type="EMBL" id="URE33171.1"/>
    </source>
</evidence>
<evidence type="ECO:0000256" key="6">
    <source>
        <dbReference type="ARBA" id="ARBA00023180"/>
    </source>
</evidence>
<keyword evidence="3 9" id="KW-0328">Glycosyltransferase</keyword>
<accession>A0A9E7KXN7</accession>
<keyword evidence="8" id="KW-1133">Transmembrane helix</keyword>
<evidence type="ECO:0000256" key="7">
    <source>
        <dbReference type="ARBA" id="ARBA00023316"/>
    </source>
</evidence>
<keyword evidence="8" id="KW-0812">Transmembrane</keyword>
<evidence type="ECO:0000256" key="1">
    <source>
        <dbReference type="ARBA" id="ARBA00004555"/>
    </source>
</evidence>
<evidence type="ECO:0000256" key="4">
    <source>
        <dbReference type="ARBA" id="ARBA00022679"/>
    </source>
</evidence>
<keyword evidence="4" id="KW-0808">Transferase</keyword>
<feature type="transmembrane region" description="Helical" evidence="8">
    <location>
        <begin position="34"/>
        <end position="52"/>
    </location>
</feature>
<proteinExistence type="inferred from homology"/>
<dbReference type="AlphaFoldDB" id="A0A9E7KXN7"/>
<dbReference type="Pfam" id="PF03254">
    <property type="entry name" value="XG_FTase"/>
    <property type="match status" value="2"/>
</dbReference>
<dbReference type="EMBL" id="CP097510">
    <property type="protein sequence ID" value="URE33171.1"/>
    <property type="molecule type" value="Genomic_DNA"/>
</dbReference>
<comment type="similarity">
    <text evidence="2">Belongs to the glycosyltransferase 37 family.</text>
</comment>
<dbReference type="GO" id="GO:0008107">
    <property type="term" value="F:galactoside 2-alpha-L-fucosyltransferase activity"/>
    <property type="evidence" value="ECO:0007669"/>
    <property type="project" value="InterPro"/>
</dbReference>
<evidence type="ECO:0000256" key="2">
    <source>
        <dbReference type="ARBA" id="ARBA00010481"/>
    </source>
</evidence>
<dbReference type="GO" id="GO:0009969">
    <property type="term" value="P:xyloglucan biosynthetic process"/>
    <property type="evidence" value="ECO:0007669"/>
    <property type="project" value="TreeGrafter"/>
</dbReference>
<dbReference type="GO" id="GO:0042546">
    <property type="term" value="P:cell wall biogenesis"/>
    <property type="evidence" value="ECO:0007669"/>
    <property type="project" value="InterPro"/>
</dbReference>
<dbReference type="GO" id="GO:0016020">
    <property type="term" value="C:membrane"/>
    <property type="evidence" value="ECO:0007669"/>
    <property type="project" value="InterPro"/>
</dbReference>
<keyword evidence="8" id="KW-0472">Membrane</keyword>
<dbReference type="PANTHER" id="PTHR31889">
    <property type="entry name" value="FUCOSYLTRANSFERASE 2-RELATED"/>
    <property type="match status" value="1"/>
</dbReference>
<dbReference type="Gene3D" id="3.40.50.11340">
    <property type="match status" value="2"/>
</dbReference>
<dbReference type="GO" id="GO:0005794">
    <property type="term" value="C:Golgi apparatus"/>
    <property type="evidence" value="ECO:0007669"/>
    <property type="project" value="UniProtKB-SubCell"/>
</dbReference>
<keyword evidence="5" id="KW-0333">Golgi apparatus</keyword>
<sequence>MEAITGTRRSRGYHSLEIAGDAETKGGRKAWMRWAAPAACVLCVPLLLLLVGDHWRPSFDWFQGATHPKGSASVSSSVVGEAAKDKLLGGLLSAEFEECSCFSRYRSAVYRKASPHVPSPHLVERLRRYEALHRKCGPNTELYKKSVERLKSKQSMAAMECNYIVWIPHYGLGNRVVSLVSSFLYALLNDRVLLVHVPDELTDLFCEPFPGTSWVLPSDFPVHNFQNFDKDTPQSYGNMLRDKVISNDMRFSANATFPAYAYLHLPWYYNEWDKLFFCQDAQQMLRKFPWLLLKSDHYFVPSLFLVEEYDDELRRLFPERTTVFHHLVRYLLHPSNTVWGYVTRYYHAYLAKADKRVGIQIRNLKNEPVPFETLLGQIVNCSSKEGILPSVDLRHPARPAEDDAKVKAVFTTSLDSGYSDRIKNMYYEHATTTDEIVGVYQASHEVEQRTEQQKHNIKALSEITLLSFSDVLITTACSTFGYVAQGLGGLEPLILTKPWKSKLPCRWAKSPEPCFLIPPPLDVCRDHGGINKKMAKHATAAFRLIAFGQKENGTFPSPGGPNDRFLHGLLAAGFDEQSCLSRHQSVLYRKESPHVPSSYLVEKLRNYEALHKKCGPNTELYKKAVEQLKSGHGTQSTECSYVIWISYSGLGNKMLSIASAFLYALLTNRVLFIDRGFDMADLFCEPFPGSSWLLPLDFPINEFDSFDMKTPKSYGNMLKDKVISNSDDGTSTHSLPDYIYLHLSHDYGDHDKLFFCEDDQRFLRFVPWLLLRSNNYFVPSLFMIPTYEEELKHLFPEKDTVFHHLGRYLFHPTNSVWGLITRYYRSYLAKADERVGIQVRTFETDAGPFQHVLDQILACTRRAKLLPDASGQDTVASTPNTKSKAVLVTSLNSGYSENIRNMYWEHPTATGEIISVYQPSREGYQKTEKQMHDMKALAEIFLLSWTDVLVTSAWSTFGYVAQGLGGLRPWILFKPENHTAPDPPCRRAVSIEPCFHAPPFYDCKAKAGADTGALVPYVRHCEDMSWGLKLVDQNEW</sequence>
<protein>
    <submittedName>
        <fullName evidence="9">Xyloglucan fucosyltransferase</fullName>
    </submittedName>
</protein>
<keyword evidence="7" id="KW-0961">Cell wall biogenesis/degradation</keyword>
<keyword evidence="10" id="KW-1185">Reference proteome</keyword>
<dbReference type="Proteomes" id="UP001055439">
    <property type="component" value="Chromosome 8"/>
</dbReference>
<gene>
    <name evidence="9" type="ORF">MUK42_07092</name>
</gene>
<dbReference type="OrthoDB" id="428346at2759"/>
<dbReference type="FunFam" id="3.40.50.11340:FF:000005">
    <property type="entry name" value="Galactoside 2-alpha-L-fucosyltransferase"/>
    <property type="match status" value="2"/>
</dbReference>
<evidence type="ECO:0000313" key="10">
    <source>
        <dbReference type="Proteomes" id="UP001055439"/>
    </source>
</evidence>
<comment type="subcellular location">
    <subcellularLocation>
        <location evidence="1">Golgi apparatus</location>
    </subcellularLocation>
</comment>
<name>A0A9E7KXN7_9LILI</name>
<evidence type="ECO:0000256" key="3">
    <source>
        <dbReference type="ARBA" id="ARBA00022676"/>
    </source>
</evidence>
<dbReference type="InterPro" id="IPR004938">
    <property type="entry name" value="XG_FTase"/>
</dbReference>
<evidence type="ECO:0000256" key="5">
    <source>
        <dbReference type="ARBA" id="ARBA00023034"/>
    </source>
</evidence>
<keyword evidence="6" id="KW-0325">Glycoprotein</keyword>
<evidence type="ECO:0000256" key="8">
    <source>
        <dbReference type="SAM" id="Phobius"/>
    </source>
</evidence>